<reference evidence="11" key="1">
    <citation type="submission" date="2015-02" db="EMBL/GenBank/DDBJ databases">
        <authorList>
            <person name="Gon?alves P."/>
        </authorList>
    </citation>
    <scope>NUCLEOTIDE SEQUENCE [LARGE SCALE GENOMIC DNA]</scope>
</reference>
<name>A0A0D6EL87_SPOSA</name>
<feature type="region of interest" description="Disordered" evidence="8">
    <location>
        <begin position="734"/>
        <end position="971"/>
    </location>
</feature>
<feature type="domain" description="Inner centromere protein ARK-binding" evidence="9">
    <location>
        <begin position="1334"/>
        <end position="1391"/>
    </location>
</feature>
<evidence type="ECO:0000256" key="5">
    <source>
        <dbReference type="ARBA" id="ARBA00022829"/>
    </source>
</evidence>
<feature type="compositionally biased region" description="Basic and acidic residues" evidence="8">
    <location>
        <begin position="939"/>
        <end position="954"/>
    </location>
</feature>
<keyword evidence="4" id="KW-0963">Cytoplasm</keyword>
<feature type="region of interest" description="Disordered" evidence="8">
    <location>
        <begin position="472"/>
        <end position="573"/>
    </location>
</feature>
<dbReference type="Gene3D" id="6.10.250.2990">
    <property type="match status" value="1"/>
</dbReference>
<feature type="compositionally biased region" description="Basic and acidic residues" evidence="8">
    <location>
        <begin position="1180"/>
        <end position="1204"/>
    </location>
</feature>
<evidence type="ECO:0000256" key="4">
    <source>
        <dbReference type="ARBA" id="ARBA00022490"/>
    </source>
</evidence>
<feature type="compositionally biased region" description="Polar residues" evidence="8">
    <location>
        <begin position="1017"/>
        <end position="1033"/>
    </location>
</feature>
<feature type="compositionally biased region" description="Low complexity" evidence="8">
    <location>
        <begin position="1435"/>
        <end position="1448"/>
    </location>
</feature>
<feature type="compositionally biased region" description="Low complexity" evidence="8">
    <location>
        <begin position="1212"/>
        <end position="1227"/>
    </location>
</feature>
<gene>
    <name evidence="10" type="primary">SPOSA6832_01998</name>
</gene>
<feature type="compositionally biased region" description="Acidic residues" evidence="8">
    <location>
        <begin position="1333"/>
        <end position="1345"/>
    </location>
</feature>
<protein>
    <submittedName>
        <fullName evidence="10">SPOSA6832_01998-mRNA-1:cds</fullName>
    </submittedName>
</protein>
<sequence length="1457" mass="152677">MMSFVGSSAAPTASSSSADHHSTAFVSTLGSLAHNSLQDHLNDYADAHRWIDSFFAKLEHMGASTGGGSRPTVTELMKTPGRKRVVGNNSTNRLSTQPSSVAAAKKDPVATLLFSAAHSAASRDKENGPMSPSAASPRRALSPAGSGTGKAAAPLSPMRLASPRPVPGTSSTRSQPVALKSPAPANMSAVIARDFAQQQPEKVVEPEEPFHAVASDLSNVMEENEEEEEEAEAINLVETPVARDEAPQDQSGEASSIIAEEEKANLSVIGEEEEDEDNSPNVSAVTAPSTQLDLVATASITVSETQFSQPTLASPPLSTILASTTTLHPSTASPHPRTVSAASSVAPEADADESVPLNDDPSTLRSNTSDQLSSSLPASSATRTPGNSSSRFGVAGSYSAVKLGTGSVGLGSSPPPTAPATVGPSFASASARVSTGGAGARQLNFVGLPKKSLGIGLGIGRNWASSSAASLATDSQGSSQGNLVGSSQTTQVTSVAPSTGGGFSTQNSFLDSTNPGTATATGATKRKSLSAPDTAHKAAKVSQPTPGADSVDDESRRRREALASRIQSMQARQSTVAAGRTSNMGAGAFGSNLFGAANKPLATSTSSIFQSSMAPSQAPKPAPATLPSATSSVNILAASTTDTNSSLARRPSVMERVKSFEHNSTVQDHLHPPSPSKIPAAFIAPGGRSVSPVPPKSPARGIASPTFGLVSPKPLTRSATSGLPLATFLSPKMSTSSSFSPLGSPRPTSAAFRSPPILRAPAPPIPAPATLPLAAVSPPYAPTPTSVRSTTPPDSPPIQGLRSLLQRFDQAESTQPKEQEKKEVETVVIDDEEEGEETEEEEEEEQDDEYSDEEADSIRPVNPASPSAAASKVGQDQQRRKREGEAKTAAERAARDLEEQEAEREREEVLQKRLPSLPKPMPLTQEDDDEDDYGEDELMSDREEAPRKEQHNKDSSVISTATKENLGLRTSPSKILMPGIIGAAHVAASSNDNSPPESEAEDDADDEEMDNDRTAISMMSTATNSMSFSQSQGPFRPVKPSTLAKHGSGSSLSSSVSSTSALGLNRSIGNGATGKKPEPKMVKSLQKAAAAAKKVRLRHLSTCCATADLVTSLLQEKEEADRKAALKEEKRLALQRRKQDEERKKQEEERKVKADGLEKKRKERDEVAAKAKANSIRSVKPKDDEPAKKRKVESEVKARPDVKKSIQPSRPLTVSTSSLHISSLASSQGRSGAMGPPSNPLSKSNGPSFAAGAASSMIGHKFMSNQIRLPEASSGNAQAGPSRPAHAGPTIPKPFGTASQGAMRPPQLGASQGAVHRTPAPPKPEPEPYQELPEIDSEYSDSDDEAHEKKVASFPRWAQSPALAHALLEQRKINPDEIFGPIPPLSIQEIFRSNQSAARLRARTSSAQWDGTDALTRTDMERYHRAMGFRSGLHATTNAGASTSNTTADSPAAPSQK</sequence>
<comment type="similarity">
    <text evidence="3">Belongs to the INCENP family.</text>
</comment>
<dbReference type="OrthoDB" id="6123at2759"/>
<feature type="region of interest" description="Disordered" evidence="8">
    <location>
        <begin position="326"/>
        <end position="393"/>
    </location>
</feature>
<dbReference type="EMBL" id="CENE01000006">
    <property type="protein sequence ID" value="CEQ40390.1"/>
    <property type="molecule type" value="Genomic_DNA"/>
</dbReference>
<feature type="compositionally biased region" description="Polar residues" evidence="8">
    <location>
        <begin position="473"/>
        <end position="497"/>
    </location>
</feature>
<feature type="compositionally biased region" description="Polar residues" evidence="8">
    <location>
        <begin position="1263"/>
        <end position="1279"/>
    </location>
</feature>
<proteinExistence type="inferred from homology"/>
<feature type="region of interest" description="Disordered" evidence="8">
    <location>
        <begin position="1133"/>
        <end position="1353"/>
    </location>
</feature>
<feature type="compositionally biased region" description="Basic and acidic residues" evidence="8">
    <location>
        <begin position="882"/>
        <end position="911"/>
    </location>
</feature>
<evidence type="ECO:0000256" key="8">
    <source>
        <dbReference type="SAM" id="MobiDB-lite"/>
    </source>
</evidence>
<evidence type="ECO:0000256" key="1">
    <source>
        <dbReference type="ARBA" id="ARBA00004123"/>
    </source>
</evidence>
<feature type="compositionally biased region" description="Acidic residues" evidence="8">
    <location>
        <begin position="925"/>
        <end position="938"/>
    </location>
</feature>
<comment type="subcellular location">
    <subcellularLocation>
        <location evidence="2">Cytoplasm</location>
        <location evidence="2">Cytoskeleton</location>
        <location evidence="2">Spindle</location>
    </subcellularLocation>
    <subcellularLocation>
        <location evidence="1">Nucleus</location>
    </subcellularLocation>
</comment>
<feature type="compositionally biased region" description="Basic and acidic residues" evidence="8">
    <location>
        <begin position="815"/>
        <end position="825"/>
    </location>
</feature>
<feature type="compositionally biased region" description="Acidic residues" evidence="8">
    <location>
        <begin position="998"/>
        <end position="1010"/>
    </location>
</feature>
<feature type="compositionally biased region" description="Acidic residues" evidence="8">
    <location>
        <begin position="828"/>
        <end position="855"/>
    </location>
</feature>
<evidence type="ECO:0000256" key="7">
    <source>
        <dbReference type="ARBA" id="ARBA00023242"/>
    </source>
</evidence>
<feature type="compositionally biased region" description="Polar residues" evidence="8">
    <location>
        <begin position="504"/>
        <end position="515"/>
    </location>
</feature>
<feature type="region of interest" description="Disordered" evidence="8">
    <location>
        <begin position="81"/>
        <end position="103"/>
    </location>
</feature>
<dbReference type="PANTHER" id="PTHR13142:SF1">
    <property type="entry name" value="INNER CENTROMERE PROTEIN"/>
    <property type="match status" value="1"/>
</dbReference>
<evidence type="ECO:0000256" key="6">
    <source>
        <dbReference type="ARBA" id="ARBA00023212"/>
    </source>
</evidence>
<dbReference type="Pfam" id="PF03941">
    <property type="entry name" value="INCENP_ARK-bind"/>
    <property type="match status" value="1"/>
</dbReference>
<keyword evidence="6" id="KW-0206">Cytoskeleton</keyword>
<feature type="compositionally biased region" description="Polar residues" evidence="8">
    <location>
        <begin position="955"/>
        <end position="971"/>
    </location>
</feature>
<organism evidence="10 11">
    <name type="scientific">Sporidiobolus salmonicolor</name>
    <name type="common">Yeast-like fungus</name>
    <name type="synonym">Sporobolomyces salmonicolor</name>
    <dbReference type="NCBI Taxonomy" id="5005"/>
    <lineage>
        <taxon>Eukaryota</taxon>
        <taxon>Fungi</taxon>
        <taxon>Dikarya</taxon>
        <taxon>Basidiomycota</taxon>
        <taxon>Pucciniomycotina</taxon>
        <taxon>Microbotryomycetes</taxon>
        <taxon>Sporidiobolales</taxon>
        <taxon>Sporidiobolaceae</taxon>
        <taxon>Sporobolomyces</taxon>
    </lineage>
</organism>
<keyword evidence="11" id="KW-1185">Reference proteome</keyword>
<evidence type="ECO:0000256" key="3">
    <source>
        <dbReference type="ARBA" id="ARBA00010042"/>
    </source>
</evidence>
<feature type="compositionally biased region" description="Polar residues" evidence="8">
    <location>
        <begin position="360"/>
        <end position="371"/>
    </location>
</feature>
<feature type="compositionally biased region" description="Low complexity" evidence="8">
    <location>
        <begin position="770"/>
        <end position="792"/>
    </location>
</feature>
<feature type="region of interest" description="Disordered" evidence="8">
    <location>
        <begin position="268"/>
        <end position="287"/>
    </location>
</feature>
<feature type="region of interest" description="Disordered" evidence="8">
    <location>
        <begin position="241"/>
        <end position="260"/>
    </location>
</feature>
<evidence type="ECO:0000313" key="11">
    <source>
        <dbReference type="Proteomes" id="UP000243876"/>
    </source>
</evidence>
<feature type="compositionally biased region" description="Basic and acidic residues" evidence="8">
    <location>
        <begin position="553"/>
        <end position="562"/>
    </location>
</feature>
<dbReference type="GO" id="GO:0007059">
    <property type="term" value="P:chromosome segregation"/>
    <property type="evidence" value="ECO:0007669"/>
    <property type="project" value="UniProtKB-KW"/>
</dbReference>
<dbReference type="PANTHER" id="PTHR13142">
    <property type="entry name" value="INNER CENTROMERE PROTEIN"/>
    <property type="match status" value="1"/>
</dbReference>
<accession>A0A0D6EL87</accession>
<feature type="compositionally biased region" description="Low complexity" evidence="8">
    <location>
        <begin position="372"/>
        <end position="385"/>
    </location>
</feature>
<feature type="compositionally biased region" description="Polar residues" evidence="8">
    <location>
        <begin position="87"/>
        <end position="100"/>
    </location>
</feature>
<feature type="compositionally biased region" description="Low complexity" evidence="8">
    <location>
        <begin position="734"/>
        <end position="760"/>
    </location>
</feature>
<dbReference type="InterPro" id="IPR005635">
    <property type="entry name" value="Inner_centromere_prot_ARK-bd"/>
</dbReference>
<feature type="compositionally biased region" description="Low complexity" evidence="8">
    <location>
        <begin position="129"/>
        <end position="144"/>
    </location>
</feature>
<dbReference type="GO" id="GO:0005819">
    <property type="term" value="C:spindle"/>
    <property type="evidence" value="ECO:0007669"/>
    <property type="project" value="UniProtKB-SubCell"/>
</dbReference>
<dbReference type="GO" id="GO:0005634">
    <property type="term" value="C:nucleus"/>
    <property type="evidence" value="ECO:0007669"/>
    <property type="project" value="UniProtKB-SubCell"/>
</dbReference>
<feature type="region of interest" description="Disordered" evidence="8">
    <location>
        <begin position="118"/>
        <end position="182"/>
    </location>
</feature>
<evidence type="ECO:0000313" key="10">
    <source>
        <dbReference type="EMBL" id="CEQ40390.1"/>
    </source>
</evidence>
<feature type="region of interest" description="Disordered" evidence="8">
    <location>
        <begin position="1429"/>
        <end position="1457"/>
    </location>
</feature>
<feature type="region of interest" description="Disordered" evidence="8">
    <location>
        <begin position="986"/>
        <end position="1092"/>
    </location>
</feature>
<evidence type="ECO:0000259" key="9">
    <source>
        <dbReference type="Pfam" id="PF03941"/>
    </source>
</evidence>
<evidence type="ECO:0000256" key="2">
    <source>
        <dbReference type="ARBA" id="ARBA00004186"/>
    </source>
</evidence>
<keyword evidence="5" id="KW-0159">Chromosome partition</keyword>
<feature type="compositionally biased region" description="Basic and acidic residues" evidence="8">
    <location>
        <begin position="1133"/>
        <end position="1169"/>
    </location>
</feature>
<keyword evidence="7" id="KW-0539">Nucleus</keyword>
<dbReference type="Proteomes" id="UP000243876">
    <property type="component" value="Unassembled WGS sequence"/>
</dbReference>
<feature type="compositionally biased region" description="Low complexity" evidence="8">
    <location>
        <begin position="1047"/>
        <end position="1064"/>
    </location>
</feature>